<dbReference type="GO" id="GO:0006631">
    <property type="term" value="P:fatty acid metabolic process"/>
    <property type="evidence" value="ECO:0007669"/>
    <property type="project" value="TreeGrafter"/>
</dbReference>
<proteinExistence type="predicted"/>
<dbReference type="Pfam" id="PF00501">
    <property type="entry name" value="AMP-binding"/>
    <property type="match status" value="1"/>
</dbReference>
<organism evidence="5 6">
    <name type="scientific">Rhypophila decipiens</name>
    <dbReference type="NCBI Taxonomy" id="261697"/>
    <lineage>
        <taxon>Eukaryota</taxon>
        <taxon>Fungi</taxon>
        <taxon>Dikarya</taxon>
        <taxon>Ascomycota</taxon>
        <taxon>Pezizomycotina</taxon>
        <taxon>Sordariomycetes</taxon>
        <taxon>Sordariomycetidae</taxon>
        <taxon>Sordariales</taxon>
        <taxon>Naviculisporaceae</taxon>
        <taxon>Rhypophila</taxon>
    </lineage>
</organism>
<dbReference type="Proteomes" id="UP001301769">
    <property type="component" value="Unassembled WGS sequence"/>
</dbReference>
<dbReference type="PANTHER" id="PTHR43201">
    <property type="entry name" value="ACYL-COA SYNTHETASE"/>
    <property type="match status" value="1"/>
</dbReference>
<evidence type="ECO:0000259" key="4">
    <source>
        <dbReference type="Pfam" id="PF13193"/>
    </source>
</evidence>
<dbReference type="InterPro" id="IPR000873">
    <property type="entry name" value="AMP-dep_synth/lig_dom"/>
</dbReference>
<dbReference type="SUPFAM" id="SSF56801">
    <property type="entry name" value="Acetyl-CoA synthetase-like"/>
    <property type="match status" value="1"/>
</dbReference>
<keyword evidence="6" id="KW-1185">Reference proteome</keyword>
<evidence type="ECO:0000259" key="3">
    <source>
        <dbReference type="Pfam" id="PF00501"/>
    </source>
</evidence>
<dbReference type="SUPFAM" id="SSF52777">
    <property type="entry name" value="CoA-dependent acyltransferases"/>
    <property type="match status" value="2"/>
</dbReference>
<feature type="domain" description="AMP-binding enzyme C-terminal" evidence="4">
    <location>
        <begin position="504"/>
        <end position="573"/>
    </location>
</feature>
<dbReference type="InterPro" id="IPR045851">
    <property type="entry name" value="AMP-bd_C_sf"/>
</dbReference>
<accession>A0AAN7B9I6</accession>
<dbReference type="InterPro" id="IPR025110">
    <property type="entry name" value="AMP-bd_C"/>
</dbReference>
<dbReference type="GO" id="GO:0031956">
    <property type="term" value="F:medium-chain fatty acid-CoA ligase activity"/>
    <property type="evidence" value="ECO:0007669"/>
    <property type="project" value="TreeGrafter"/>
</dbReference>
<keyword evidence="1" id="KW-0596">Phosphopantetheine</keyword>
<dbReference type="PANTHER" id="PTHR43201:SF30">
    <property type="entry name" value="AMP-DEPENDENT SYNTHETASE_LIGASE DOMAIN-CONTAINING PROTEIN"/>
    <property type="match status" value="1"/>
</dbReference>
<reference evidence="5" key="1">
    <citation type="journal article" date="2023" name="Mol. Phylogenet. Evol.">
        <title>Genome-scale phylogeny and comparative genomics of the fungal order Sordariales.</title>
        <authorList>
            <person name="Hensen N."/>
            <person name="Bonometti L."/>
            <person name="Westerberg I."/>
            <person name="Brannstrom I.O."/>
            <person name="Guillou S."/>
            <person name="Cros-Aarteil S."/>
            <person name="Calhoun S."/>
            <person name="Haridas S."/>
            <person name="Kuo A."/>
            <person name="Mondo S."/>
            <person name="Pangilinan J."/>
            <person name="Riley R."/>
            <person name="LaButti K."/>
            <person name="Andreopoulos B."/>
            <person name="Lipzen A."/>
            <person name="Chen C."/>
            <person name="Yan M."/>
            <person name="Daum C."/>
            <person name="Ng V."/>
            <person name="Clum A."/>
            <person name="Steindorff A."/>
            <person name="Ohm R.A."/>
            <person name="Martin F."/>
            <person name="Silar P."/>
            <person name="Natvig D.O."/>
            <person name="Lalanne C."/>
            <person name="Gautier V."/>
            <person name="Ament-Velasquez S.L."/>
            <person name="Kruys A."/>
            <person name="Hutchinson M.I."/>
            <person name="Powell A.J."/>
            <person name="Barry K."/>
            <person name="Miller A.N."/>
            <person name="Grigoriev I.V."/>
            <person name="Debuchy R."/>
            <person name="Gladieux P."/>
            <person name="Hiltunen Thoren M."/>
            <person name="Johannesson H."/>
        </authorList>
    </citation>
    <scope>NUCLEOTIDE SEQUENCE</scope>
    <source>
        <strain evidence="5">PSN293</strain>
    </source>
</reference>
<gene>
    <name evidence="5" type="ORF">QBC37DRAFT_137695</name>
</gene>
<dbReference type="Gene3D" id="3.30.300.30">
    <property type="match status" value="1"/>
</dbReference>
<dbReference type="AlphaFoldDB" id="A0AAN7B9I6"/>
<dbReference type="InterPro" id="IPR023213">
    <property type="entry name" value="CAT-like_dom_sf"/>
</dbReference>
<evidence type="ECO:0000313" key="6">
    <source>
        <dbReference type="Proteomes" id="UP001301769"/>
    </source>
</evidence>
<dbReference type="Gene3D" id="3.30.559.30">
    <property type="entry name" value="Nonribosomal peptide synthetase, condensation domain"/>
    <property type="match status" value="1"/>
</dbReference>
<feature type="domain" description="AMP-dependent synthetase/ligase" evidence="3">
    <location>
        <begin position="87"/>
        <end position="451"/>
    </location>
</feature>
<comment type="caution">
    <text evidence="5">The sequence shown here is derived from an EMBL/GenBank/DDBJ whole genome shotgun (WGS) entry which is preliminary data.</text>
</comment>
<sequence length="1272" mass="140256">MADGKQIQPPLALSQVEGEKLGNLDQTLWDLFSATASEHPDHDAIVSMWQTEDDCDEEEADKLTESIPPGGLGAIHLPNISNTSLTPEYVRWSYRELHHRSILLSSWLLDQGCQPQDRVAAFLWNSVEWGLFFWASAKLGLVYMPLDPRLLASEGEFLVNSTSPRVVVAQNANEATALDKLCEGQANMIRIQCTGAELPGWTSLRNILSPRTPSTSSSDASDQAITNDDVNTDSNSLTLIIFTSGTTSRPKGCLHTHRNLVAQIHTYDPNPDPSHVDRWLVHTPSCHIFAVNNALRAFKLGHAVIFPSKAFDISSTLSALVDEQCTVMSAVPALVKAILANPAFPGKEKVNLRLVTIGGTIITPEDIRLCREGLGATHAIQAFGMSEGAPVISWYRDDELLVENDGYHPGVGRTLPGANIRICRPSGREMVARGELGELHIGGEQIVVGYLGDVSSDSFYEDETGRWLMTGDQAMMDEHDVLYISGRYKDLIIRAGENIPPLKLEGAIAEVEGVQLAQVVGATDDFAGQVPVAVVKTVDGADKDSIKREIMAKCRQLGPMFVLDGVYYLGDLDMETFPVTSLGKIKKEVLRKAVDQLRKPKQAVTFLPVKTDSEKAIPTTNGLHGGLQGGLSRIAHQLAVIWEALIGEKPGLDDSVAHFADSITILRFCDRVLNALDERLYLQDLVGNDTINKQAALLHQRSTNEVRAPMLESSFPAITQSNSASVFDVEPAMYTNGITSTAPTPLLLRGSSQAPKSQNDHESVIYSVAAQAALAAGFQVSDIEDVLRIRENYLRLAIGTRPQSYHIRTLIRISNRYSISDVRHALEAGLTLRSIFRTILARLPDGNPFHIILGPSESLFDKIIQTVTVPDQASRDALTKDGSSSFHSSPFMAQFQIITVQSPVPETIISATYNHSIVDAMSILPWHLDLERLLRQPGTPLPPSTPFKPFAELFHLYKSSLPAQLSAEYTVSRLRGISRFKSALWPPQRSPGWMICDDGCPRQMASIRDSTREQLWHGKWASHYAAEFHSIPRVGRNISLAGVEWLRQAKKIEPSLVMKCAIAIFNILQTGSEYAIFNTIHAGRSWPFVPDWMAKMLPPAMSIVGPTTEWSLELCRVDADNETVGTLLTRMKDEHELLEKHCHVPWEQVLEGLGGGAESQVAEDATFRQAFVWDVSIGLGLAGGLDPAEATRGGKEKAMEVVGRYDWPDCGLFWNAFMVDRTNLFFIANWDTAQMNLDEVEGHCNTVASILRQLVKEANWDRRISDVFSVRC</sequence>
<dbReference type="InterPro" id="IPR020845">
    <property type="entry name" value="AMP-binding_CS"/>
</dbReference>
<evidence type="ECO:0000313" key="5">
    <source>
        <dbReference type="EMBL" id="KAK4215047.1"/>
    </source>
</evidence>
<evidence type="ECO:0000256" key="2">
    <source>
        <dbReference type="ARBA" id="ARBA00022553"/>
    </source>
</evidence>
<evidence type="ECO:0000256" key="1">
    <source>
        <dbReference type="ARBA" id="ARBA00022450"/>
    </source>
</evidence>
<dbReference type="Gene3D" id="3.30.559.10">
    <property type="entry name" value="Chloramphenicol acetyltransferase-like domain"/>
    <property type="match status" value="1"/>
</dbReference>
<protein>
    <submittedName>
        <fullName evidence="5">Uncharacterized protein</fullName>
    </submittedName>
</protein>
<dbReference type="InterPro" id="IPR042099">
    <property type="entry name" value="ANL_N_sf"/>
</dbReference>
<dbReference type="EMBL" id="MU858084">
    <property type="protein sequence ID" value="KAK4215047.1"/>
    <property type="molecule type" value="Genomic_DNA"/>
</dbReference>
<dbReference type="Pfam" id="PF13193">
    <property type="entry name" value="AMP-binding_C"/>
    <property type="match status" value="1"/>
</dbReference>
<dbReference type="PROSITE" id="PS00455">
    <property type="entry name" value="AMP_BINDING"/>
    <property type="match status" value="1"/>
</dbReference>
<keyword evidence="2" id="KW-0597">Phosphoprotein</keyword>
<name>A0AAN7B9I6_9PEZI</name>
<reference evidence="5" key="2">
    <citation type="submission" date="2023-05" db="EMBL/GenBank/DDBJ databases">
        <authorList>
            <consortium name="Lawrence Berkeley National Laboratory"/>
            <person name="Steindorff A."/>
            <person name="Hensen N."/>
            <person name="Bonometti L."/>
            <person name="Westerberg I."/>
            <person name="Brannstrom I.O."/>
            <person name="Guillou S."/>
            <person name="Cros-Aarteil S."/>
            <person name="Calhoun S."/>
            <person name="Haridas S."/>
            <person name="Kuo A."/>
            <person name="Mondo S."/>
            <person name="Pangilinan J."/>
            <person name="Riley R."/>
            <person name="Labutti K."/>
            <person name="Andreopoulos B."/>
            <person name="Lipzen A."/>
            <person name="Chen C."/>
            <person name="Yanf M."/>
            <person name="Daum C."/>
            <person name="Ng V."/>
            <person name="Clum A."/>
            <person name="Ohm R."/>
            <person name="Martin F."/>
            <person name="Silar P."/>
            <person name="Natvig D."/>
            <person name="Lalanne C."/>
            <person name="Gautier V."/>
            <person name="Ament-Velasquez S.L."/>
            <person name="Kruys A."/>
            <person name="Hutchinson M.I."/>
            <person name="Powell A.J."/>
            <person name="Barry K."/>
            <person name="Miller A.N."/>
            <person name="Grigoriev I.V."/>
            <person name="Debuchy R."/>
            <person name="Gladieux P."/>
            <person name="Thoren M.H."/>
            <person name="Johannesson H."/>
        </authorList>
    </citation>
    <scope>NUCLEOTIDE SEQUENCE</scope>
    <source>
        <strain evidence="5">PSN293</strain>
    </source>
</reference>
<dbReference type="CDD" id="cd04433">
    <property type="entry name" value="AFD_class_I"/>
    <property type="match status" value="1"/>
</dbReference>
<dbReference type="Gene3D" id="3.40.50.12780">
    <property type="entry name" value="N-terminal domain of ligase-like"/>
    <property type="match status" value="1"/>
</dbReference>